<protein>
    <submittedName>
        <fullName evidence="2">Uncharacterized protein</fullName>
    </submittedName>
</protein>
<gene>
    <name evidence="2" type="ORF">DEE74_18795</name>
    <name evidence="1" type="ORF">R38712_03083</name>
</gene>
<evidence type="ECO:0000313" key="4">
    <source>
        <dbReference type="Proteomes" id="UP001199322"/>
    </source>
</evidence>
<dbReference type="EMBL" id="CATWFT010000009">
    <property type="protein sequence ID" value="CAJ0726542.1"/>
    <property type="molecule type" value="Genomic_DNA"/>
</dbReference>
<dbReference type="Proteomes" id="UP001199322">
    <property type="component" value="Unassembled WGS sequence"/>
</dbReference>
<comment type="caution">
    <text evidence="2">The sequence shown here is derived from an EMBL/GenBank/DDBJ whole genome shotgun (WGS) entry which is preliminary data.</text>
</comment>
<keyword evidence="3" id="KW-1185">Reference proteome</keyword>
<dbReference type="RefSeq" id="WP_012435706.1">
    <property type="nucleotide sequence ID" value="NZ_JAYMZM010000019.1"/>
</dbReference>
<reference evidence="1 3" key="2">
    <citation type="submission" date="2023-07" db="EMBL/GenBank/DDBJ databases">
        <authorList>
            <person name="Peeters C."/>
        </authorList>
    </citation>
    <scope>NUCLEOTIDE SEQUENCE [LARGE SCALE GENOMIC DNA]</scope>
    <source>
        <strain evidence="1 3">R-38712</strain>
    </source>
</reference>
<name>A0A2P4RAM0_RALPI</name>
<dbReference type="AlphaFoldDB" id="A0A2P4RAM0"/>
<evidence type="ECO:0000313" key="1">
    <source>
        <dbReference type="EMBL" id="CAJ0726542.1"/>
    </source>
</evidence>
<accession>A0A2P4RAM0</accession>
<organism evidence="2 4">
    <name type="scientific">Ralstonia pickettii</name>
    <name type="common">Burkholderia pickettii</name>
    <dbReference type="NCBI Taxonomy" id="329"/>
    <lineage>
        <taxon>Bacteria</taxon>
        <taxon>Pseudomonadati</taxon>
        <taxon>Pseudomonadota</taxon>
        <taxon>Betaproteobacteria</taxon>
        <taxon>Burkholderiales</taxon>
        <taxon>Burkholderiaceae</taxon>
        <taxon>Ralstonia</taxon>
    </lineage>
</organism>
<dbReference type="EMBL" id="QGBI01000019">
    <property type="protein sequence ID" value="MBX3891916.1"/>
    <property type="molecule type" value="Genomic_DNA"/>
</dbReference>
<evidence type="ECO:0000313" key="2">
    <source>
        <dbReference type="EMBL" id="MBX3891916.1"/>
    </source>
</evidence>
<reference evidence="2" key="1">
    <citation type="submission" date="2018-06" db="EMBL/GenBank/DDBJ databases">
        <authorList>
            <person name="O'Rourke A."/>
        </authorList>
    </citation>
    <scope>NUCLEOTIDE SEQUENCE</scope>
    <source>
        <strain evidence="2">132550021-3</strain>
    </source>
</reference>
<proteinExistence type="predicted"/>
<sequence length="95" mass="10849">MEPVSTLIDWIDCRERKPSPPETPYKEYLVWVVQLLPNAAGGMYLLQFSRERNDWMPLPYGPAGAPMVVTHYSEVLDVLGSPDPKPYGPRGREYL</sequence>
<evidence type="ECO:0000313" key="3">
    <source>
        <dbReference type="Proteomes" id="UP001189303"/>
    </source>
</evidence>
<dbReference type="Proteomes" id="UP001189303">
    <property type="component" value="Unassembled WGS sequence"/>
</dbReference>